<keyword evidence="4" id="KW-0865">Zymogen</keyword>
<evidence type="ECO:0000313" key="7">
    <source>
        <dbReference type="Proteomes" id="UP000656042"/>
    </source>
</evidence>
<organism evidence="6 7">
    <name type="scientific">Mangrovihabitans endophyticus</name>
    <dbReference type="NCBI Taxonomy" id="1751298"/>
    <lineage>
        <taxon>Bacteria</taxon>
        <taxon>Bacillati</taxon>
        <taxon>Actinomycetota</taxon>
        <taxon>Actinomycetes</taxon>
        <taxon>Micromonosporales</taxon>
        <taxon>Micromonosporaceae</taxon>
        <taxon>Mangrovihabitans</taxon>
    </lineage>
</organism>
<dbReference type="AlphaFoldDB" id="A0A8J3FLK6"/>
<comment type="caution">
    <text evidence="6">The sequence shown here is derived from an EMBL/GenBank/DDBJ whole genome shotgun (WGS) entry which is preliminary data.</text>
</comment>
<dbReference type="Proteomes" id="UP000656042">
    <property type="component" value="Unassembled WGS sequence"/>
</dbReference>
<comment type="similarity">
    <text evidence="1">Belongs to the peptidase S45 family.</text>
</comment>
<evidence type="ECO:0000256" key="2">
    <source>
        <dbReference type="ARBA" id="ARBA00022729"/>
    </source>
</evidence>
<evidence type="ECO:0000256" key="1">
    <source>
        <dbReference type="ARBA" id="ARBA00006586"/>
    </source>
</evidence>
<dbReference type="PANTHER" id="PTHR34218:SF3">
    <property type="entry name" value="ACYL-HOMOSERINE LACTONE ACYLASE PVDQ"/>
    <property type="match status" value="1"/>
</dbReference>
<dbReference type="InterPro" id="IPR023343">
    <property type="entry name" value="Penicillin_amidase_dom1"/>
</dbReference>
<dbReference type="Gene3D" id="3.60.20.10">
    <property type="entry name" value="Glutamine Phosphoribosylpyrophosphate, subunit 1, domain 1"/>
    <property type="match status" value="1"/>
</dbReference>
<dbReference type="Gene3D" id="1.10.1400.10">
    <property type="match status" value="1"/>
</dbReference>
<dbReference type="InterPro" id="IPR043146">
    <property type="entry name" value="Penicillin_amidase_N_B-knob"/>
</dbReference>
<dbReference type="Gene3D" id="2.30.120.10">
    <property type="match status" value="1"/>
</dbReference>
<evidence type="ECO:0000256" key="4">
    <source>
        <dbReference type="ARBA" id="ARBA00023145"/>
    </source>
</evidence>
<reference evidence="6" key="1">
    <citation type="journal article" date="2014" name="Int. J. Syst. Evol. Microbiol.">
        <title>Complete genome sequence of Corynebacterium casei LMG S-19264T (=DSM 44701T), isolated from a smear-ripened cheese.</title>
        <authorList>
            <consortium name="US DOE Joint Genome Institute (JGI-PGF)"/>
            <person name="Walter F."/>
            <person name="Albersmeier A."/>
            <person name="Kalinowski J."/>
            <person name="Ruckert C."/>
        </authorList>
    </citation>
    <scope>NUCLEOTIDE SEQUENCE</scope>
    <source>
        <strain evidence="6">CGMCC 4.7299</strain>
    </source>
</reference>
<proteinExistence type="inferred from homology"/>
<name>A0A8J3FLK6_9ACTN</name>
<reference evidence="6" key="2">
    <citation type="submission" date="2020-09" db="EMBL/GenBank/DDBJ databases">
        <authorList>
            <person name="Sun Q."/>
            <person name="Zhou Y."/>
        </authorList>
    </citation>
    <scope>NUCLEOTIDE SEQUENCE</scope>
    <source>
        <strain evidence="6">CGMCC 4.7299</strain>
    </source>
</reference>
<dbReference type="RefSeq" id="WP_189077246.1">
    <property type="nucleotide sequence ID" value="NZ_BMMX01000001.1"/>
</dbReference>
<dbReference type="InterPro" id="IPR029055">
    <property type="entry name" value="Ntn_hydrolases_N"/>
</dbReference>
<dbReference type="EMBL" id="BMMX01000001">
    <property type="protein sequence ID" value="GGK73167.1"/>
    <property type="molecule type" value="Genomic_DNA"/>
</dbReference>
<sequence>MTAHRRAAVVRACLAVLTTTVVAVVPTAAVAAHPAVEIRYTEYGVPHIRATTFTGLGEGYGYASAESNLCTLADVYMTVAGERSRYLGADAPANPDLGRASNSLNSDLYFARWRQTGLVQRLLARPAPQGPSTEVRQLVRGYASGFNEYLRRVGVDGITDPTCRSAPWVRPISELDVYRHLLAVDTMTGTAAVIDGIVGAHPPADGTAPPPPSAGALAEGFRRTADPAALGSNAIAAGSQGVAAGAGVLLGNPHFPWQGSRRFWQSHLTIPGRLDVAGASLLGLPAVMIGHNADVAWSHTVSKAVTFGLFEVPTVAGDPTRYEVDGVPEAMTEDHVSVLVRRPDATLRTVHRTLWSTRYGPVLTAAPGVSLPWAGTVYAVRDANATNLRSLNTWLEIGAARDSRGVLDTLARTQGLPWINTVAVDRRGEALFADVQSVPFVTDAHVASCGTQLGQAVFPLSGVPILDGSRAACDWGSDPGAVEPGLLGPDRLPRLIRRDYVANANDSAWLANPAEPITGPLRVVGTSGTPVSARTQELLITAEKRLAGTDGLPGRGFSGAAMRQILFTDHSRLAELTAADTAAMCDEFPGHVAPSDSGPVAVGAGCAALHGWDGTYRLGSRGALLFARFAERLAALSSAAWRVPFDPSDPLHTPRELNTDADAVRLAFGNAAAELTAAGVPLDGRLGDYQSVTRAGERIPVHGGPHAAGVLDVIETEWDPAAGVVDVGTGSSFIQVVEFPDRGGPRAWTLLTYAQSGDPTSAHYADQTHLFSRGRWVPERFTESQIRSFPALRTTRLP</sequence>
<evidence type="ECO:0000256" key="5">
    <source>
        <dbReference type="SAM" id="SignalP"/>
    </source>
</evidence>
<keyword evidence="3" id="KW-0378">Hydrolase</keyword>
<dbReference type="GO" id="GO:0016811">
    <property type="term" value="F:hydrolase activity, acting on carbon-nitrogen (but not peptide) bonds, in linear amides"/>
    <property type="evidence" value="ECO:0007669"/>
    <property type="project" value="InterPro"/>
</dbReference>
<feature type="chain" id="PRO_5038831751" evidence="5">
    <location>
        <begin position="24"/>
        <end position="798"/>
    </location>
</feature>
<keyword evidence="2 5" id="KW-0732">Signal</keyword>
<dbReference type="SUPFAM" id="SSF56235">
    <property type="entry name" value="N-terminal nucleophile aminohydrolases (Ntn hydrolases)"/>
    <property type="match status" value="1"/>
</dbReference>
<dbReference type="Pfam" id="PF01804">
    <property type="entry name" value="Penicil_amidase"/>
    <property type="match status" value="1"/>
</dbReference>
<keyword evidence="7" id="KW-1185">Reference proteome</keyword>
<dbReference type="Gene3D" id="1.10.439.10">
    <property type="entry name" value="Penicillin Amidohydrolase, domain 1"/>
    <property type="match status" value="1"/>
</dbReference>
<feature type="signal peptide" evidence="5">
    <location>
        <begin position="1"/>
        <end position="23"/>
    </location>
</feature>
<dbReference type="GO" id="GO:0017000">
    <property type="term" value="P:antibiotic biosynthetic process"/>
    <property type="evidence" value="ECO:0007669"/>
    <property type="project" value="InterPro"/>
</dbReference>
<accession>A0A8J3FLK6</accession>
<dbReference type="InterPro" id="IPR043147">
    <property type="entry name" value="Penicillin_amidase_A-knob"/>
</dbReference>
<dbReference type="PANTHER" id="PTHR34218">
    <property type="entry name" value="PEPTIDASE S45 PENICILLIN AMIDASE"/>
    <property type="match status" value="1"/>
</dbReference>
<evidence type="ECO:0000313" key="6">
    <source>
        <dbReference type="EMBL" id="GGK73167.1"/>
    </source>
</evidence>
<gene>
    <name evidence="6" type="ORF">GCM10012284_03800</name>
</gene>
<protein>
    <submittedName>
        <fullName evidence="6">Penicillin amidase</fullName>
    </submittedName>
</protein>
<dbReference type="InterPro" id="IPR002692">
    <property type="entry name" value="S45"/>
</dbReference>
<evidence type="ECO:0000256" key="3">
    <source>
        <dbReference type="ARBA" id="ARBA00022801"/>
    </source>
</evidence>